<name>A0ACB7SWQ2_HYAAI</name>
<accession>A0ACB7SWQ2</accession>
<comment type="caution">
    <text evidence="1">The sequence shown here is derived from an EMBL/GenBank/DDBJ whole genome shotgun (WGS) entry which is preliminary data.</text>
</comment>
<sequence>MVPVLVAAGDIPVDTLAEMADRVADYSRAHSLNAVTAWPPATAADPALVSIENRLDAPVRRLDDFAPAHRRSASMFQSHSRSSTSRHSSGLQTTDAPRDASDGRKLIEERRSAFDDIRVVCRVYRLVHDGAVVAREYGLPCVVGIEGITTMLKSGDYVQLDGNTGVVRKVTIPEAEDN</sequence>
<protein>
    <submittedName>
        <fullName evidence="1">Uncharacterized protein</fullName>
    </submittedName>
</protein>
<dbReference type="EMBL" id="CM023482">
    <property type="protein sequence ID" value="KAH6938376.1"/>
    <property type="molecule type" value="Genomic_DNA"/>
</dbReference>
<proteinExistence type="predicted"/>
<reference evidence="1" key="1">
    <citation type="submission" date="2020-05" db="EMBL/GenBank/DDBJ databases">
        <title>Large-scale comparative analyses of tick genomes elucidate their genetic diversity and vector capacities.</title>
        <authorList>
            <person name="Jia N."/>
            <person name="Wang J."/>
            <person name="Shi W."/>
            <person name="Du L."/>
            <person name="Sun Y."/>
            <person name="Zhan W."/>
            <person name="Jiang J."/>
            <person name="Wang Q."/>
            <person name="Zhang B."/>
            <person name="Ji P."/>
            <person name="Sakyi L.B."/>
            <person name="Cui X."/>
            <person name="Yuan T."/>
            <person name="Jiang B."/>
            <person name="Yang W."/>
            <person name="Lam T.T.-Y."/>
            <person name="Chang Q."/>
            <person name="Ding S."/>
            <person name="Wang X."/>
            <person name="Zhu J."/>
            <person name="Ruan X."/>
            <person name="Zhao L."/>
            <person name="Wei J."/>
            <person name="Que T."/>
            <person name="Du C."/>
            <person name="Cheng J."/>
            <person name="Dai P."/>
            <person name="Han X."/>
            <person name="Huang E."/>
            <person name="Gao Y."/>
            <person name="Liu J."/>
            <person name="Shao H."/>
            <person name="Ye R."/>
            <person name="Li L."/>
            <person name="Wei W."/>
            <person name="Wang X."/>
            <person name="Wang C."/>
            <person name="Yang T."/>
            <person name="Huo Q."/>
            <person name="Li W."/>
            <person name="Guo W."/>
            <person name="Chen H."/>
            <person name="Zhou L."/>
            <person name="Ni X."/>
            <person name="Tian J."/>
            <person name="Zhou Y."/>
            <person name="Sheng Y."/>
            <person name="Liu T."/>
            <person name="Pan Y."/>
            <person name="Xia L."/>
            <person name="Li J."/>
            <person name="Zhao F."/>
            <person name="Cao W."/>
        </authorList>
    </citation>
    <scope>NUCLEOTIDE SEQUENCE</scope>
    <source>
        <strain evidence="1">Hyas-2018</strain>
    </source>
</reference>
<organism evidence="1 2">
    <name type="scientific">Hyalomma asiaticum</name>
    <name type="common">Tick</name>
    <dbReference type="NCBI Taxonomy" id="266040"/>
    <lineage>
        <taxon>Eukaryota</taxon>
        <taxon>Metazoa</taxon>
        <taxon>Ecdysozoa</taxon>
        <taxon>Arthropoda</taxon>
        <taxon>Chelicerata</taxon>
        <taxon>Arachnida</taxon>
        <taxon>Acari</taxon>
        <taxon>Parasitiformes</taxon>
        <taxon>Ixodida</taxon>
        <taxon>Ixodoidea</taxon>
        <taxon>Ixodidae</taxon>
        <taxon>Hyalomminae</taxon>
        <taxon>Hyalomma</taxon>
    </lineage>
</organism>
<dbReference type="Proteomes" id="UP000821845">
    <property type="component" value="Chromosome 2"/>
</dbReference>
<evidence type="ECO:0000313" key="1">
    <source>
        <dbReference type="EMBL" id="KAH6938376.1"/>
    </source>
</evidence>
<gene>
    <name evidence="1" type="ORF">HPB50_008997</name>
</gene>
<keyword evidence="2" id="KW-1185">Reference proteome</keyword>
<evidence type="ECO:0000313" key="2">
    <source>
        <dbReference type="Proteomes" id="UP000821845"/>
    </source>
</evidence>